<dbReference type="CDD" id="cd11493">
    <property type="entry name" value="SLC5sbd_NIS-like_u1"/>
    <property type="match status" value="1"/>
</dbReference>
<sequence length="530" mass="57436">MNSWLFDSLILLGYFAGIIGIGLAAARRQSSFTDYALGGRKMPWWAVLASILAAEISAATFLGAPGEGYALRNFTYAQLAIGTILARVLVSWIFIKPYYAYNVVSIYEFLEKRFGPQSRQAASAVFLITRALASGTRLYVAAIVLVLGWEMISGAKASPEAELAIYIVALLVLVLLTAVYTVAGGIKAVVWTDVIQAVVMFSGLGFVLWHLFQSIPGGLPAIHEKLNQPSDLTFWNFGPMVSGDLGATIKGILESDYTIWTAFLAATFVTMATHGTDQDMVQRMLTAKNPARSRLALVGSGLADIPIVLAFLGIGILLYLHYQQAPDPNLPTRNAHIFAYYILHELPPGFRGLLIAGIFATAMGSLSTALNALATSWVRDWYEPFFASRCPNPNSLRAARWATVTFSIILVGIGAMTAWVVIRNPTSRILPIVLGIFGYTYGSLLGVFLLGALTKTRGSDKGNLIAMAAGFIAVAILSGLPSDVLKLCGLPPLPRLEWLPLIAFPWRITFGTIATFVVGIFFRTKPLQKN</sequence>
<organism evidence="13 14">
    <name type="scientific">Verrucomicrobia subdivision 6 bacterium BACL9 MAG-120820-bin42</name>
    <dbReference type="NCBI Taxonomy" id="1655634"/>
    <lineage>
        <taxon>Bacteria</taxon>
        <taxon>Pseudomonadati</taxon>
        <taxon>Verrucomicrobiota</taxon>
        <taxon>Verrucomicrobiia</taxon>
        <taxon>Verrucomicrobiales</taxon>
        <taxon>Verrucomicrobia subdivision 6</taxon>
    </lineage>
</organism>
<evidence type="ECO:0000313" key="13">
    <source>
        <dbReference type="EMBL" id="KRP32959.1"/>
    </source>
</evidence>
<dbReference type="NCBIfam" id="TIGR00813">
    <property type="entry name" value="sss"/>
    <property type="match status" value="1"/>
</dbReference>
<dbReference type="InterPro" id="IPR001734">
    <property type="entry name" value="Na/solute_symporter"/>
</dbReference>
<evidence type="ECO:0000256" key="9">
    <source>
        <dbReference type="ARBA" id="ARBA00023136"/>
    </source>
</evidence>
<gene>
    <name evidence="13" type="ORF">ABS32_01880</name>
</gene>
<dbReference type="InterPro" id="IPR038377">
    <property type="entry name" value="Na/Glc_symporter_sf"/>
</dbReference>
<evidence type="ECO:0000256" key="3">
    <source>
        <dbReference type="ARBA" id="ARBA00022448"/>
    </source>
</evidence>
<accession>A0A0R2XAS1</accession>
<evidence type="ECO:0000256" key="8">
    <source>
        <dbReference type="ARBA" id="ARBA00023065"/>
    </source>
</evidence>
<dbReference type="AlphaFoldDB" id="A0A0R2XAS1"/>
<keyword evidence="10" id="KW-0739">Sodium transport</keyword>
<proteinExistence type="inferred from homology"/>
<dbReference type="Pfam" id="PF00474">
    <property type="entry name" value="SSF"/>
    <property type="match status" value="1"/>
</dbReference>
<dbReference type="GO" id="GO:0006814">
    <property type="term" value="P:sodium ion transport"/>
    <property type="evidence" value="ECO:0007669"/>
    <property type="project" value="UniProtKB-KW"/>
</dbReference>
<evidence type="ECO:0000256" key="5">
    <source>
        <dbReference type="ARBA" id="ARBA00022692"/>
    </source>
</evidence>
<dbReference type="GO" id="GO:0015293">
    <property type="term" value="F:symporter activity"/>
    <property type="evidence" value="ECO:0007669"/>
    <property type="project" value="TreeGrafter"/>
</dbReference>
<keyword evidence="5 12" id="KW-0812">Transmembrane</keyword>
<evidence type="ECO:0000256" key="11">
    <source>
        <dbReference type="RuleBase" id="RU362091"/>
    </source>
</evidence>
<dbReference type="InterPro" id="IPR051163">
    <property type="entry name" value="Sodium:Solute_Symporter_SSF"/>
</dbReference>
<evidence type="ECO:0000256" key="10">
    <source>
        <dbReference type="ARBA" id="ARBA00023201"/>
    </source>
</evidence>
<evidence type="ECO:0008006" key="15">
    <source>
        <dbReference type="Google" id="ProtNLM"/>
    </source>
</evidence>
<feature type="transmembrane region" description="Helical" evidence="12">
    <location>
        <begin position="501"/>
        <end position="522"/>
    </location>
</feature>
<feature type="transmembrane region" description="Helical" evidence="12">
    <location>
        <begin position="399"/>
        <end position="422"/>
    </location>
</feature>
<feature type="transmembrane region" description="Helical" evidence="12">
    <location>
        <begin position="464"/>
        <end position="481"/>
    </location>
</feature>
<dbReference type="PROSITE" id="PS50283">
    <property type="entry name" value="NA_SOLUT_SYMP_3"/>
    <property type="match status" value="1"/>
</dbReference>
<dbReference type="PANTHER" id="PTHR42985">
    <property type="entry name" value="SODIUM-COUPLED MONOCARBOXYLATE TRANSPORTER"/>
    <property type="match status" value="1"/>
</dbReference>
<feature type="transmembrane region" description="Helical" evidence="12">
    <location>
        <begin position="353"/>
        <end position="378"/>
    </location>
</feature>
<keyword evidence="4" id="KW-1003">Cell membrane</keyword>
<dbReference type="Proteomes" id="UP000051557">
    <property type="component" value="Unassembled WGS sequence"/>
</dbReference>
<protein>
    <recommendedName>
        <fullName evidence="15">Sodium:proline symporter</fullName>
    </recommendedName>
</protein>
<dbReference type="Gene3D" id="1.20.1730.10">
    <property type="entry name" value="Sodium/glucose cotransporter"/>
    <property type="match status" value="1"/>
</dbReference>
<evidence type="ECO:0000256" key="12">
    <source>
        <dbReference type="SAM" id="Phobius"/>
    </source>
</evidence>
<feature type="transmembrane region" description="Helical" evidence="12">
    <location>
        <begin position="6"/>
        <end position="25"/>
    </location>
</feature>
<feature type="transmembrane region" description="Helical" evidence="12">
    <location>
        <begin position="76"/>
        <end position="95"/>
    </location>
</feature>
<evidence type="ECO:0000256" key="7">
    <source>
        <dbReference type="ARBA" id="ARBA00023053"/>
    </source>
</evidence>
<feature type="transmembrane region" description="Helical" evidence="12">
    <location>
        <begin position="295"/>
        <end position="320"/>
    </location>
</feature>
<feature type="transmembrane region" description="Helical" evidence="12">
    <location>
        <begin position="257"/>
        <end position="274"/>
    </location>
</feature>
<dbReference type="GO" id="GO:0005886">
    <property type="term" value="C:plasma membrane"/>
    <property type="evidence" value="ECO:0007669"/>
    <property type="project" value="UniProtKB-SubCell"/>
</dbReference>
<reference evidence="13 14" key="1">
    <citation type="submission" date="2015-10" db="EMBL/GenBank/DDBJ databases">
        <title>Metagenome-Assembled Genomes uncover a global brackish microbiome.</title>
        <authorList>
            <person name="Hugerth L.W."/>
            <person name="Larsson J."/>
            <person name="Alneberg J."/>
            <person name="Lindh M.V."/>
            <person name="Legrand C."/>
            <person name="Pinhassi J."/>
            <person name="Andersson A.F."/>
        </authorList>
    </citation>
    <scope>NUCLEOTIDE SEQUENCE [LARGE SCALE GENOMIC DNA]</scope>
    <source>
        <strain evidence="13">BACL9 MAG-120820-bin42</strain>
    </source>
</reference>
<evidence type="ECO:0000313" key="14">
    <source>
        <dbReference type="Proteomes" id="UP000051557"/>
    </source>
</evidence>
<name>A0A0R2XAS1_9BACT</name>
<keyword evidence="3" id="KW-0813">Transport</keyword>
<comment type="subcellular location">
    <subcellularLocation>
        <location evidence="1">Cell membrane</location>
        <topology evidence="1">Multi-pass membrane protein</topology>
    </subcellularLocation>
</comment>
<comment type="caution">
    <text evidence="13">The sequence shown here is derived from an EMBL/GenBank/DDBJ whole genome shotgun (WGS) entry which is preliminary data.</text>
</comment>
<keyword evidence="7" id="KW-0915">Sodium</keyword>
<dbReference type="PANTHER" id="PTHR42985:SF47">
    <property type="entry name" value="INTEGRAL MEMBRANE TRANSPORT PROTEIN"/>
    <property type="match status" value="1"/>
</dbReference>
<feature type="transmembrane region" description="Helical" evidence="12">
    <location>
        <begin position="428"/>
        <end position="452"/>
    </location>
</feature>
<keyword evidence="9 12" id="KW-0472">Membrane</keyword>
<dbReference type="EMBL" id="LIDM01000042">
    <property type="protein sequence ID" value="KRP32959.1"/>
    <property type="molecule type" value="Genomic_DNA"/>
</dbReference>
<evidence type="ECO:0000256" key="2">
    <source>
        <dbReference type="ARBA" id="ARBA00006434"/>
    </source>
</evidence>
<evidence type="ECO:0000256" key="4">
    <source>
        <dbReference type="ARBA" id="ARBA00022475"/>
    </source>
</evidence>
<comment type="similarity">
    <text evidence="2 11">Belongs to the sodium:solute symporter (SSF) (TC 2.A.21) family.</text>
</comment>
<evidence type="ECO:0000256" key="1">
    <source>
        <dbReference type="ARBA" id="ARBA00004651"/>
    </source>
</evidence>
<keyword evidence="8" id="KW-0406">Ion transport</keyword>
<feature type="transmembrane region" description="Helical" evidence="12">
    <location>
        <begin position="163"/>
        <end position="183"/>
    </location>
</feature>
<feature type="transmembrane region" description="Helical" evidence="12">
    <location>
        <begin position="190"/>
        <end position="212"/>
    </location>
</feature>
<feature type="transmembrane region" description="Helical" evidence="12">
    <location>
        <begin position="45"/>
        <end position="64"/>
    </location>
</feature>
<keyword evidence="6 12" id="KW-1133">Transmembrane helix</keyword>
<evidence type="ECO:0000256" key="6">
    <source>
        <dbReference type="ARBA" id="ARBA00022989"/>
    </source>
</evidence>